<accession>A0ACB0FM88</accession>
<reference evidence="1" key="1">
    <citation type="submission" date="2023-05" db="EMBL/GenBank/DDBJ databases">
        <authorList>
            <consortium name="ELIXIR-Norway"/>
        </authorList>
    </citation>
    <scope>NUCLEOTIDE SEQUENCE</scope>
</reference>
<protein>
    <submittedName>
        <fullName evidence="1">Uncharacterized protein</fullName>
    </submittedName>
</protein>
<dbReference type="Proteomes" id="UP001162501">
    <property type="component" value="Chromosome 8"/>
</dbReference>
<evidence type="ECO:0000313" key="2">
    <source>
        <dbReference type="Proteomes" id="UP001162501"/>
    </source>
</evidence>
<dbReference type="EMBL" id="OX596092">
    <property type="protein sequence ID" value="CAI9713131.1"/>
    <property type="molecule type" value="Genomic_DNA"/>
</dbReference>
<evidence type="ECO:0000313" key="1">
    <source>
        <dbReference type="EMBL" id="CAI9713131.1"/>
    </source>
</evidence>
<proteinExistence type="predicted"/>
<sequence length="167" mass="17458">MKPHLRPCLAGRAQLHLLFSAGIDICLLCHFPSGDMRTNTARTLLAPASLDQEPLPPLTESVGLSEGLWGKLTNTVVTGLIRSTIKGRPRGDPASPSPAPPRPRHRSSGTDGDQAGVSTAAPRAAAGRTDRRWEGAPAGRGAAGREGKEAGARPDSERLRPGAVRPA</sequence>
<gene>
    <name evidence="1" type="ORF">MRATA1EN3_LOCUS24344</name>
</gene>
<organism evidence="1 2">
    <name type="scientific">Rangifer tarandus platyrhynchus</name>
    <name type="common">Svalbard reindeer</name>
    <dbReference type="NCBI Taxonomy" id="3082113"/>
    <lineage>
        <taxon>Eukaryota</taxon>
        <taxon>Metazoa</taxon>
        <taxon>Chordata</taxon>
        <taxon>Craniata</taxon>
        <taxon>Vertebrata</taxon>
        <taxon>Euteleostomi</taxon>
        <taxon>Mammalia</taxon>
        <taxon>Eutheria</taxon>
        <taxon>Laurasiatheria</taxon>
        <taxon>Artiodactyla</taxon>
        <taxon>Ruminantia</taxon>
        <taxon>Pecora</taxon>
        <taxon>Cervidae</taxon>
        <taxon>Odocoileinae</taxon>
        <taxon>Rangifer</taxon>
    </lineage>
</organism>
<name>A0ACB0FM88_RANTA</name>